<sequence>MTSDPRQPSGDTSHPTDCEVLAGYRQRSQQRASRQHGLLDDVLHSRAAGVTLLLLDVDGVLTDGSLIYSESGAEAKAFNTQDGLGLKLLRQAGVQTGLITARRSTIVQRRAEELALDHIYQGVDHKSAAFREILRRSGKRPAEVCYMGDDWIDLAVLIRVGLAACPANAVPEVQSACHYVASRSGGHGAVREVCDLLVTAKGLHQSLLQSYLT</sequence>
<dbReference type="FunFam" id="3.40.50.1000:FF:000029">
    <property type="entry name" value="3-deoxy-D-manno-octulosonate 8-phosphate phosphatase KdsC"/>
    <property type="match status" value="1"/>
</dbReference>
<evidence type="ECO:0000256" key="5">
    <source>
        <dbReference type="ARBA" id="ARBA00022801"/>
    </source>
</evidence>
<dbReference type="Pfam" id="PF00702">
    <property type="entry name" value="Hydrolase"/>
    <property type="match status" value="1"/>
</dbReference>
<gene>
    <name evidence="7" type="ORF">SAMN02745124_02381</name>
</gene>
<evidence type="ECO:0000256" key="6">
    <source>
        <dbReference type="ARBA" id="ARBA00022842"/>
    </source>
</evidence>
<comment type="subunit">
    <text evidence="3">Homotetramer.</text>
</comment>
<dbReference type="GO" id="GO:0046872">
    <property type="term" value="F:metal ion binding"/>
    <property type="evidence" value="ECO:0007669"/>
    <property type="project" value="UniProtKB-KW"/>
</dbReference>
<dbReference type="EMBL" id="FQXS01000013">
    <property type="protein sequence ID" value="SHH88218.1"/>
    <property type="molecule type" value="Genomic_DNA"/>
</dbReference>
<name>A0A1M5WL94_9BACT</name>
<dbReference type="SUPFAM" id="SSF56784">
    <property type="entry name" value="HAD-like"/>
    <property type="match status" value="1"/>
</dbReference>
<proteinExistence type="inferred from homology"/>
<dbReference type="GO" id="GO:0016788">
    <property type="term" value="F:hydrolase activity, acting on ester bonds"/>
    <property type="evidence" value="ECO:0007669"/>
    <property type="project" value="InterPro"/>
</dbReference>
<dbReference type="PANTHER" id="PTHR21485">
    <property type="entry name" value="HAD SUPERFAMILY MEMBERS CMAS AND KDSC"/>
    <property type="match status" value="1"/>
</dbReference>
<keyword evidence="8" id="KW-1185">Reference proteome</keyword>
<evidence type="ECO:0000256" key="4">
    <source>
        <dbReference type="ARBA" id="ARBA00022723"/>
    </source>
</evidence>
<keyword evidence="6" id="KW-0460">Magnesium</keyword>
<organism evidence="7 8">
    <name type="scientific">Desulfofustis glycolicus DSM 9705</name>
    <dbReference type="NCBI Taxonomy" id="1121409"/>
    <lineage>
        <taxon>Bacteria</taxon>
        <taxon>Pseudomonadati</taxon>
        <taxon>Thermodesulfobacteriota</taxon>
        <taxon>Desulfobulbia</taxon>
        <taxon>Desulfobulbales</taxon>
        <taxon>Desulfocapsaceae</taxon>
        <taxon>Desulfofustis</taxon>
    </lineage>
</organism>
<dbReference type="InterPro" id="IPR023214">
    <property type="entry name" value="HAD_sf"/>
</dbReference>
<keyword evidence="5" id="KW-0378">Hydrolase</keyword>
<comment type="cofactor">
    <cofactor evidence="1">
        <name>Mg(2+)</name>
        <dbReference type="ChEBI" id="CHEBI:18420"/>
    </cofactor>
</comment>
<evidence type="ECO:0000256" key="1">
    <source>
        <dbReference type="ARBA" id="ARBA00001946"/>
    </source>
</evidence>
<dbReference type="InterPro" id="IPR050793">
    <property type="entry name" value="CMP-NeuNAc_synthase"/>
</dbReference>
<dbReference type="NCBIfam" id="TIGR01670">
    <property type="entry name" value="KdsC-phosphatas"/>
    <property type="match status" value="1"/>
</dbReference>
<dbReference type="Proteomes" id="UP000184139">
    <property type="component" value="Unassembled WGS sequence"/>
</dbReference>
<accession>A0A1M5WL94</accession>
<comment type="similarity">
    <text evidence="2">Belongs to the KdsC family.</text>
</comment>
<reference evidence="7 8" key="1">
    <citation type="submission" date="2016-11" db="EMBL/GenBank/DDBJ databases">
        <authorList>
            <person name="Jaros S."/>
            <person name="Januszkiewicz K."/>
            <person name="Wedrychowicz H."/>
        </authorList>
    </citation>
    <scope>NUCLEOTIDE SEQUENCE [LARGE SCALE GENOMIC DNA]</scope>
    <source>
        <strain evidence="7 8">DSM 9705</strain>
    </source>
</reference>
<evidence type="ECO:0000256" key="3">
    <source>
        <dbReference type="ARBA" id="ARBA00011881"/>
    </source>
</evidence>
<dbReference type="GO" id="GO:0008781">
    <property type="term" value="F:N-acylneuraminate cytidylyltransferase activity"/>
    <property type="evidence" value="ECO:0007669"/>
    <property type="project" value="TreeGrafter"/>
</dbReference>
<dbReference type="SFLD" id="SFLDG01138">
    <property type="entry name" value="C1.6.2:_Deoxy-d-mannose-octulo"/>
    <property type="match status" value="1"/>
</dbReference>
<dbReference type="CDD" id="cd01630">
    <property type="entry name" value="HAD_KDO-like"/>
    <property type="match status" value="1"/>
</dbReference>
<dbReference type="RefSeq" id="WP_084540618.1">
    <property type="nucleotide sequence ID" value="NZ_FQXS01000013.1"/>
</dbReference>
<evidence type="ECO:0000313" key="8">
    <source>
        <dbReference type="Proteomes" id="UP000184139"/>
    </source>
</evidence>
<keyword evidence="4" id="KW-0479">Metal-binding</keyword>
<dbReference type="InterPro" id="IPR010023">
    <property type="entry name" value="KdsC_fam"/>
</dbReference>
<dbReference type="Gene3D" id="3.40.50.1000">
    <property type="entry name" value="HAD superfamily/HAD-like"/>
    <property type="match status" value="1"/>
</dbReference>
<protein>
    <submittedName>
        <fullName evidence="7">3-deoxy-D-manno-octulosonate 8-phosphate phosphatase (KDO 8-P phosphatase)</fullName>
    </submittedName>
</protein>
<dbReference type="STRING" id="1121409.SAMN02745124_02381"/>
<dbReference type="InterPro" id="IPR036412">
    <property type="entry name" value="HAD-like_sf"/>
</dbReference>
<evidence type="ECO:0000256" key="2">
    <source>
        <dbReference type="ARBA" id="ARBA00005893"/>
    </source>
</evidence>
<dbReference type="PANTHER" id="PTHR21485:SF3">
    <property type="entry name" value="N-ACYLNEURAMINATE CYTIDYLYLTRANSFERASE"/>
    <property type="match status" value="1"/>
</dbReference>
<dbReference type="OrthoDB" id="9805604at2"/>
<dbReference type="AlphaFoldDB" id="A0A1M5WL94"/>
<dbReference type="SFLD" id="SFLDS00003">
    <property type="entry name" value="Haloacid_Dehalogenase"/>
    <property type="match status" value="1"/>
</dbReference>
<evidence type="ECO:0000313" key="7">
    <source>
        <dbReference type="EMBL" id="SHH88218.1"/>
    </source>
</evidence>
<dbReference type="SFLD" id="SFLDG01136">
    <property type="entry name" value="C1.6:_Phosphoserine_Phosphatas"/>
    <property type="match status" value="1"/>
</dbReference>